<feature type="region of interest" description="Disordered" evidence="1">
    <location>
        <begin position="27"/>
        <end position="76"/>
    </location>
</feature>
<dbReference type="AlphaFoldDB" id="B0XXP6"/>
<evidence type="ECO:0000313" key="3">
    <source>
        <dbReference type="Proteomes" id="UP000001699"/>
    </source>
</evidence>
<proteinExistence type="predicted"/>
<organism evidence="2 3">
    <name type="scientific">Aspergillus fumigatus (strain CBS 144.89 / FGSC A1163 / CEA10)</name>
    <name type="common">Neosartorya fumigata</name>
    <dbReference type="NCBI Taxonomy" id="451804"/>
    <lineage>
        <taxon>Eukaryota</taxon>
        <taxon>Fungi</taxon>
        <taxon>Dikarya</taxon>
        <taxon>Ascomycota</taxon>
        <taxon>Pezizomycotina</taxon>
        <taxon>Eurotiomycetes</taxon>
        <taxon>Eurotiomycetidae</taxon>
        <taxon>Eurotiales</taxon>
        <taxon>Aspergillaceae</taxon>
        <taxon>Aspergillus</taxon>
        <taxon>Aspergillus subgen. Fumigati</taxon>
    </lineage>
</organism>
<reference evidence="2 3" key="1">
    <citation type="journal article" date="2008" name="PLoS Genet.">
        <title>Genomic islands in the pathogenic filamentous fungus Aspergillus fumigatus.</title>
        <authorList>
            <person name="Fedorova N.D."/>
            <person name="Khaldi N."/>
            <person name="Joardar V.S."/>
            <person name="Maiti R."/>
            <person name="Amedeo P."/>
            <person name="Anderson M.J."/>
            <person name="Crabtree J."/>
            <person name="Silva J.C."/>
            <person name="Badger J.H."/>
            <person name="Albarraq A."/>
            <person name="Angiuoli S."/>
            <person name="Bussey H."/>
            <person name="Bowyer P."/>
            <person name="Cotty P.J."/>
            <person name="Dyer P.S."/>
            <person name="Egan A."/>
            <person name="Galens K."/>
            <person name="Fraser-Liggett C.M."/>
            <person name="Haas B.J."/>
            <person name="Inman J.M."/>
            <person name="Kent R."/>
            <person name="Lemieux S."/>
            <person name="Malavazi I."/>
            <person name="Orvis J."/>
            <person name="Roemer T."/>
            <person name="Ronning C.M."/>
            <person name="Sundaram J.P."/>
            <person name="Sutton G."/>
            <person name="Turner G."/>
            <person name="Venter J.C."/>
            <person name="White O.R."/>
            <person name="Whitty B.R."/>
            <person name="Youngman P."/>
            <person name="Wolfe K.H."/>
            <person name="Goldman G.H."/>
            <person name="Wortman J.R."/>
            <person name="Jiang B."/>
            <person name="Denning D.W."/>
            <person name="Nierman W.C."/>
        </authorList>
    </citation>
    <scope>NUCLEOTIDE SEQUENCE [LARGE SCALE GENOMIC DNA]</scope>
    <source>
        <strain evidence="3">CBS 144.89 / FGSC A1163 / CEA10</strain>
    </source>
</reference>
<evidence type="ECO:0000256" key="1">
    <source>
        <dbReference type="SAM" id="MobiDB-lite"/>
    </source>
</evidence>
<name>B0XXP6_ASPFC</name>
<dbReference type="VEuPathDB" id="FungiDB:AFUB_038140"/>
<dbReference type="EMBL" id="DS499596">
    <property type="protein sequence ID" value="EDP52648.1"/>
    <property type="molecule type" value="Genomic_DNA"/>
</dbReference>
<dbReference type="Proteomes" id="UP000001699">
    <property type="component" value="Unassembled WGS sequence"/>
</dbReference>
<gene>
    <name evidence="2" type="ORF">AFUB_038140</name>
</gene>
<accession>B0XXP6</accession>
<evidence type="ECO:0000313" key="2">
    <source>
        <dbReference type="EMBL" id="EDP52648.1"/>
    </source>
</evidence>
<dbReference type="HOGENOM" id="CLU_1626639_0_0_1"/>
<protein>
    <submittedName>
        <fullName evidence="2">Uncharacterized protein</fullName>
    </submittedName>
</protein>
<sequence length="163" mass="18465">MSRWLPGVVVTERHARSKTPVLGRARGLVSPRLGTGPVGKEQRGLTGKKRHREKGPIEKSRRKILPGPKPMARGLKIDDEDGHFCMRISARTDEVRSNVKAERLPQFQTNCAVRGQQTIITNNNSIALLVEKKKDNRTNTFVGQIMQQPIQMQQHMTSPERRQ</sequence>
<keyword evidence="3" id="KW-1185">Reference proteome</keyword>